<dbReference type="GO" id="GO:0010181">
    <property type="term" value="F:FMN binding"/>
    <property type="evidence" value="ECO:0007669"/>
    <property type="project" value="InterPro"/>
</dbReference>
<evidence type="ECO:0000256" key="1">
    <source>
        <dbReference type="ARBA" id="ARBA00005979"/>
    </source>
</evidence>
<keyword evidence="4" id="KW-0560">Oxidoreductase</keyword>
<evidence type="ECO:0000259" key="5">
    <source>
        <dbReference type="Pfam" id="PF00724"/>
    </source>
</evidence>
<dbReference type="Proteomes" id="UP001175261">
    <property type="component" value="Unassembled WGS sequence"/>
</dbReference>
<gene>
    <name evidence="6" type="ORF">NLU13_4384</name>
</gene>
<dbReference type="InterPro" id="IPR001155">
    <property type="entry name" value="OxRdtase_FMN_N"/>
</dbReference>
<dbReference type="InterPro" id="IPR051799">
    <property type="entry name" value="NADH_flavin_oxidoreductase"/>
</dbReference>
<keyword evidence="2" id="KW-0285">Flavoprotein</keyword>
<keyword evidence="7" id="KW-1185">Reference proteome</keyword>
<dbReference type="Gene3D" id="3.20.20.70">
    <property type="entry name" value="Aldolase class I"/>
    <property type="match status" value="1"/>
</dbReference>
<dbReference type="CDD" id="cd04733">
    <property type="entry name" value="OYE_like_2_FMN"/>
    <property type="match status" value="1"/>
</dbReference>
<organism evidence="6 7">
    <name type="scientific">Sarocladium strictum</name>
    <name type="common">Black bundle disease fungus</name>
    <name type="synonym">Acremonium strictum</name>
    <dbReference type="NCBI Taxonomy" id="5046"/>
    <lineage>
        <taxon>Eukaryota</taxon>
        <taxon>Fungi</taxon>
        <taxon>Dikarya</taxon>
        <taxon>Ascomycota</taxon>
        <taxon>Pezizomycotina</taxon>
        <taxon>Sordariomycetes</taxon>
        <taxon>Hypocreomycetidae</taxon>
        <taxon>Hypocreales</taxon>
        <taxon>Sarocladiaceae</taxon>
        <taxon>Sarocladium</taxon>
    </lineage>
</organism>
<dbReference type="SUPFAM" id="SSF51395">
    <property type="entry name" value="FMN-linked oxidoreductases"/>
    <property type="match status" value="1"/>
</dbReference>
<proteinExistence type="inferred from homology"/>
<evidence type="ECO:0000313" key="7">
    <source>
        <dbReference type="Proteomes" id="UP001175261"/>
    </source>
</evidence>
<dbReference type="PANTHER" id="PTHR43656">
    <property type="entry name" value="BINDING OXIDOREDUCTASE, PUTATIVE (AFU_ORTHOLOGUE AFUA_2G08260)-RELATED"/>
    <property type="match status" value="1"/>
</dbReference>
<dbReference type="GO" id="GO:0016491">
    <property type="term" value="F:oxidoreductase activity"/>
    <property type="evidence" value="ECO:0007669"/>
    <property type="project" value="UniProtKB-KW"/>
</dbReference>
<keyword evidence="3" id="KW-0288">FMN</keyword>
<dbReference type="AlphaFoldDB" id="A0AA39GJK3"/>
<dbReference type="Pfam" id="PF00724">
    <property type="entry name" value="Oxidored_FMN"/>
    <property type="match status" value="1"/>
</dbReference>
<feature type="domain" description="NADH:flavin oxidoreductase/NADH oxidase N-terminal" evidence="5">
    <location>
        <begin position="9"/>
        <end position="362"/>
    </location>
</feature>
<evidence type="ECO:0000256" key="2">
    <source>
        <dbReference type="ARBA" id="ARBA00022630"/>
    </source>
</evidence>
<comment type="caution">
    <text evidence="6">The sequence shown here is derived from an EMBL/GenBank/DDBJ whole genome shotgun (WGS) entry which is preliminary data.</text>
</comment>
<reference evidence="6" key="1">
    <citation type="submission" date="2022-10" db="EMBL/GenBank/DDBJ databases">
        <title>Determination and structural analysis of whole genome sequence of Sarocladium strictum F4-1.</title>
        <authorList>
            <person name="Hu L."/>
            <person name="Jiang Y."/>
        </authorList>
    </citation>
    <scope>NUCLEOTIDE SEQUENCE</scope>
    <source>
        <strain evidence="6">F4-1</strain>
    </source>
</reference>
<sequence>MSTDLKVNEPLTLKCGLTLPNRLSKAAMAEHEATREMLPSSDHVRSYSAWAEGGWGMVMTGNVMVDKRHLGSKGDVAYNDAVPYEEQLAAWTRWAEACKRNGTPTIVQINHPGRQSTPGAGTRGFFAKTVSSSATPLRPGNGFLPSIIGALLFGTPREMTAEDIRELVDGFARMAKLSAEAGFAGAEIHAAHGYLLDQFLSPKVNKRTDEYGIGSASKGAKVVVDIIEAMRAVVPAGFCIGIKLNSVDHQSQEQLALCIEQLKLITGAGVDFIEISGGSYENPKMLASGQPQEQAKSSRTKAREAFFLEFAATIRHQFPDTPLMVTGGFRSRNAMKAALQSGDCDLIGLARPSVLEPHLPKKTILNPKVADDDAVLYTEKIQPPALIEALGLKSMLSAVTAGAETMWYGARIRELGQ</sequence>
<accession>A0AA39GJK3</accession>
<protein>
    <recommendedName>
        <fullName evidence="5">NADH:flavin oxidoreductase/NADH oxidase N-terminal domain-containing protein</fullName>
    </recommendedName>
</protein>
<evidence type="ECO:0000256" key="3">
    <source>
        <dbReference type="ARBA" id="ARBA00022643"/>
    </source>
</evidence>
<dbReference type="PANTHER" id="PTHR43656:SF2">
    <property type="entry name" value="BINDING OXIDOREDUCTASE, PUTATIVE (AFU_ORTHOLOGUE AFUA_2G08260)-RELATED"/>
    <property type="match status" value="1"/>
</dbReference>
<evidence type="ECO:0000313" key="6">
    <source>
        <dbReference type="EMBL" id="KAK0388139.1"/>
    </source>
</evidence>
<dbReference type="EMBL" id="JAPDFR010000003">
    <property type="protein sequence ID" value="KAK0388139.1"/>
    <property type="molecule type" value="Genomic_DNA"/>
</dbReference>
<evidence type="ECO:0000256" key="4">
    <source>
        <dbReference type="ARBA" id="ARBA00023002"/>
    </source>
</evidence>
<comment type="similarity">
    <text evidence="1">Belongs to the NADH:flavin oxidoreductase/NADH oxidase family.</text>
</comment>
<dbReference type="InterPro" id="IPR013785">
    <property type="entry name" value="Aldolase_TIM"/>
</dbReference>
<name>A0AA39GJK3_SARSR</name>